<dbReference type="EMBL" id="VSSQ01052699">
    <property type="protein sequence ID" value="MPN06756.1"/>
    <property type="molecule type" value="Genomic_DNA"/>
</dbReference>
<comment type="caution">
    <text evidence="1">The sequence shown here is derived from an EMBL/GenBank/DDBJ whole genome shotgun (WGS) entry which is preliminary data.</text>
</comment>
<gene>
    <name evidence="1" type="ORF">SDC9_154013</name>
</gene>
<accession>A0A645EZ99</accession>
<dbReference type="AlphaFoldDB" id="A0A645EZ99"/>
<protein>
    <submittedName>
        <fullName evidence="1">Uncharacterized protein</fullName>
    </submittedName>
</protein>
<name>A0A645EZ99_9ZZZZ</name>
<evidence type="ECO:0000313" key="1">
    <source>
        <dbReference type="EMBL" id="MPN06756.1"/>
    </source>
</evidence>
<proteinExistence type="predicted"/>
<organism evidence="1">
    <name type="scientific">bioreactor metagenome</name>
    <dbReference type="NCBI Taxonomy" id="1076179"/>
    <lineage>
        <taxon>unclassified sequences</taxon>
        <taxon>metagenomes</taxon>
        <taxon>ecological metagenomes</taxon>
    </lineage>
</organism>
<sequence>MRPDLIVVSDPTLRQHLCFKHGIEKFSIEKLGSHASIEAFDITVFPWAARFDIGCDETSISEPFTNLPSGEFTPVIASHVLWNTTDQHEVR</sequence>
<reference evidence="1" key="1">
    <citation type="submission" date="2019-08" db="EMBL/GenBank/DDBJ databases">
        <authorList>
            <person name="Kucharzyk K."/>
            <person name="Murdoch R.W."/>
            <person name="Higgins S."/>
            <person name="Loffler F."/>
        </authorList>
    </citation>
    <scope>NUCLEOTIDE SEQUENCE</scope>
</reference>